<dbReference type="EMBL" id="ASPP01005668">
    <property type="protein sequence ID" value="ETO30117.1"/>
    <property type="molecule type" value="Genomic_DNA"/>
</dbReference>
<feature type="coiled-coil region" evidence="1">
    <location>
        <begin position="215"/>
        <end position="340"/>
    </location>
</feature>
<comment type="caution">
    <text evidence="2">The sequence shown here is derived from an EMBL/GenBank/DDBJ whole genome shotgun (WGS) entry which is preliminary data.</text>
</comment>
<organism evidence="2 3">
    <name type="scientific">Reticulomyxa filosa</name>
    <dbReference type="NCBI Taxonomy" id="46433"/>
    <lineage>
        <taxon>Eukaryota</taxon>
        <taxon>Sar</taxon>
        <taxon>Rhizaria</taxon>
        <taxon>Retaria</taxon>
        <taxon>Foraminifera</taxon>
        <taxon>Monothalamids</taxon>
        <taxon>Reticulomyxidae</taxon>
        <taxon>Reticulomyxa</taxon>
    </lineage>
</organism>
<feature type="coiled-coil region" evidence="1">
    <location>
        <begin position="64"/>
        <end position="158"/>
    </location>
</feature>
<feature type="non-terminal residue" evidence="2">
    <location>
        <position position="1"/>
    </location>
</feature>
<dbReference type="Proteomes" id="UP000023152">
    <property type="component" value="Unassembled WGS sequence"/>
</dbReference>
<evidence type="ECO:0000313" key="3">
    <source>
        <dbReference type="Proteomes" id="UP000023152"/>
    </source>
</evidence>
<dbReference type="Gene3D" id="1.10.287.1490">
    <property type="match status" value="1"/>
</dbReference>
<evidence type="ECO:0000313" key="2">
    <source>
        <dbReference type="EMBL" id="ETO30117.1"/>
    </source>
</evidence>
<reference evidence="2 3" key="1">
    <citation type="journal article" date="2013" name="Curr. Biol.">
        <title>The Genome of the Foraminiferan Reticulomyxa filosa.</title>
        <authorList>
            <person name="Glockner G."/>
            <person name="Hulsmann N."/>
            <person name="Schleicher M."/>
            <person name="Noegel A.A."/>
            <person name="Eichinger L."/>
            <person name="Gallinger C."/>
            <person name="Pawlowski J."/>
            <person name="Sierra R."/>
            <person name="Euteneuer U."/>
            <person name="Pillet L."/>
            <person name="Moustafa A."/>
            <person name="Platzer M."/>
            <person name="Groth M."/>
            <person name="Szafranski K."/>
            <person name="Schliwa M."/>
        </authorList>
    </citation>
    <scope>NUCLEOTIDE SEQUENCE [LARGE SCALE GENOMIC DNA]</scope>
</reference>
<name>X6NXV8_RETFI</name>
<gene>
    <name evidence="2" type="ORF">RFI_07004</name>
</gene>
<evidence type="ECO:0000256" key="1">
    <source>
        <dbReference type="SAM" id="Coils"/>
    </source>
</evidence>
<dbReference type="AlphaFoldDB" id="X6NXV8"/>
<accession>X6NXV8</accession>
<proteinExistence type="predicted"/>
<keyword evidence="1" id="KW-0175">Coiled coil</keyword>
<sequence length="528" mass="62255">INELKIKSKEEKTLLQMKAQQYNNLCEETTVAMEQLKFSIAQTTMAKKSKRQNNFLTCHQLKKLEKEHKRVDECQKEMKQIKKIYEQEVDALVQEKQATERRQNELLKEMENLNILLKAEKQQRLKSDVDIDELKLNIKQLKQNAEEQNKNYNEKELIIPEETQVMCNEYCTSVYLYVIRQRNNTQKNVLVVAEIATTNDRKDSIIGESLPKSTHLELEKEKQRVEQSLEKLETCKKENLQMAKEINKLESQLRECQTQNRKLAEVSQQLQNKMQSMCSEFEQHKAQHYKKGILKDAELKIKTQEVKNCERQLEKLICAVQQLKMQREDLKHELATIQDQLLHKTIRCEELSKQLEVSHKRENTSRNEYLKLKTDYKVSTDPNTFFLCDVCFVHSFDCWQKLKDQAHRPFATARLLLDSDVESLNFCIGEEIIEEIDADSVCQLQTHKLASFKGKSLSCIETEENEFLEKIASINEELRFNEETNLSLQDSSSEDVINSLTEILNWCIYLYLHIKNDSNSYYIYENIK</sequence>
<keyword evidence="3" id="KW-1185">Reference proteome</keyword>
<protein>
    <submittedName>
        <fullName evidence="2">Uncharacterized protein</fullName>
    </submittedName>
</protein>